<evidence type="ECO:0000256" key="1">
    <source>
        <dbReference type="SAM" id="SignalP"/>
    </source>
</evidence>
<dbReference type="RefSeq" id="WP_277862508.1">
    <property type="nucleotide sequence ID" value="NZ_JARRAG010000002.1"/>
</dbReference>
<dbReference type="EMBL" id="JARRAG010000002">
    <property type="protein sequence ID" value="MDG3006208.1"/>
    <property type="molecule type" value="Genomic_DNA"/>
</dbReference>
<keyword evidence="1" id="KW-0732">Signal</keyword>
<accession>A0ABT6FFN7</accession>
<organism evidence="2 3">
    <name type="scientific">Paludisphaera mucosa</name>
    <dbReference type="NCBI Taxonomy" id="3030827"/>
    <lineage>
        <taxon>Bacteria</taxon>
        <taxon>Pseudomonadati</taxon>
        <taxon>Planctomycetota</taxon>
        <taxon>Planctomycetia</taxon>
        <taxon>Isosphaerales</taxon>
        <taxon>Isosphaeraceae</taxon>
        <taxon>Paludisphaera</taxon>
    </lineage>
</organism>
<evidence type="ECO:0008006" key="4">
    <source>
        <dbReference type="Google" id="ProtNLM"/>
    </source>
</evidence>
<evidence type="ECO:0000313" key="3">
    <source>
        <dbReference type="Proteomes" id="UP001216907"/>
    </source>
</evidence>
<protein>
    <recommendedName>
        <fullName evidence="4">DUF3108 domain-containing protein</fullName>
    </recommendedName>
</protein>
<name>A0ABT6FFN7_9BACT</name>
<proteinExistence type="predicted"/>
<feature type="signal peptide" evidence="1">
    <location>
        <begin position="1"/>
        <end position="24"/>
    </location>
</feature>
<feature type="chain" id="PRO_5047137853" description="DUF3108 domain-containing protein" evidence="1">
    <location>
        <begin position="25"/>
        <end position="261"/>
    </location>
</feature>
<evidence type="ECO:0000313" key="2">
    <source>
        <dbReference type="EMBL" id="MDG3006208.1"/>
    </source>
</evidence>
<dbReference type="Proteomes" id="UP001216907">
    <property type="component" value="Unassembled WGS sequence"/>
</dbReference>
<reference evidence="2 3" key="1">
    <citation type="submission" date="2023-03" db="EMBL/GenBank/DDBJ databases">
        <title>Paludisphaera mucosa sp. nov. a novel planctomycete from northern fen.</title>
        <authorList>
            <person name="Ivanova A."/>
        </authorList>
    </citation>
    <scope>NUCLEOTIDE SEQUENCE [LARGE SCALE GENOMIC DNA]</scope>
    <source>
        <strain evidence="2 3">Pla2</strain>
    </source>
</reference>
<keyword evidence="3" id="KW-1185">Reference proteome</keyword>
<sequence length="261" mass="28610">MLWTRLRYFSALAALATAGMMVLASGAAQDPEAAKAAVQGAASGAPASETPEQFLAGVFKTYAGAKSYEDEGESTAVFISAAGGRRTVKKPFSTRFVRPKLFYYEFTARNGEGEEEKSRYVVWTDAAPERSKIWWTLRPEIQDESLHLALGSGAGISGGSATIIPALLMPETIMANRLRVLKGLKFAGEEVVDESACRKFEGKNLQGEVETIWVDKTTLMVRRIVSTMKIPGHTVETTTTYRPRMDVEIPRERFDFTPPGS</sequence>
<comment type="caution">
    <text evidence="2">The sequence shown here is derived from an EMBL/GenBank/DDBJ whole genome shotgun (WGS) entry which is preliminary data.</text>
</comment>
<gene>
    <name evidence="2" type="ORF">PZE19_20750</name>
</gene>